<evidence type="ECO:0000313" key="12">
    <source>
        <dbReference type="Proteomes" id="UP000054498"/>
    </source>
</evidence>
<evidence type="ECO:0000256" key="5">
    <source>
        <dbReference type="ARBA" id="ARBA00022692"/>
    </source>
</evidence>
<comment type="subcellular location">
    <subcellularLocation>
        <location evidence="1">Endoplasmic reticulum membrane</location>
        <topology evidence="1">Multi-pass membrane protein</topology>
    </subcellularLocation>
</comment>
<dbReference type="PANTHER" id="PTHR12317:SF63">
    <property type="entry name" value="DIACYLGLYCEROL O-ACYLTRANSFERASE 2"/>
    <property type="match status" value="1"/>
</dbReference>
<dbReference type="Proteomes" id="UP000054498">
    <property type="component" value="Unassembled WGS sequence"/>
</dbReference>
<keyword evidence="9" id="KW-0472">Membrane</keyword>
<comment type="similarity">
    <text evidence="2">Belongs to the diacylglycerol acyltransferase family.</text>
</comment>
<keyword evidence="6" id="KW-0256">Endoplasmic reticulum</keyword>
<dbReference type="Pfam" id="PF03982">
    <property type="entry name" value="DAGAT"/>
    <property type="match status" value="1"/>
</dbReference>
<evidence type="ECO:0000256" key="10">
    <source>
        <dbReference type="ARBA" id="ARBA00023315"/>
    </source>
</evidence>
<dbReference type="OrthoDB" id="264532at2759"/>
<keyword evidence="7" id="KW-1133">Transmembrane helix</keyword>
<evidence type="ECO:0000256" key="6">
    <source>
        <dbReference type="ARBA" id="ARBA00022824"/>
    </source>
</evidence>
<dbReference type="EMBL" id="KK102759">
    <property type="protein sequence ID" value="KIY96984.1"/>
    <property type="molecule type" value="Genomic_DNA"/>
</dbReference>
<gene>
    <name evidence="11" type="ORF">MNEG_10977</name>
</gene>
<accession>A0A0D2M012</accession>
<dbReference type="InterPro" id="IPR007130">
    <property type="entry name" value="DAGAT"/>
</dbReference>
<dbReference type="GO" id="GO:0019432">
    <property type="term" value="P:triglyceride biosynthetic process"/>
    <property type="evidence" value="ECO:0007669"/>
    <property type="project" value="TreeGrafter"/>
</dbReference>
<dbReference type="RefSeq" id="XP_013896004.1">
    <property type="nucleotide sequence ID" value="XM_014040550.1"/>
</dbReference>
<dbReference type="GeneID" id="25728193"/>
<sequence length="133" mass="14566">MVIGGGGEGKRKGFIRLAMQAGADVIPVFAFGQSQTYKWLRPGPPFVSDAFVKALSRRIGMAPLLLLGRWGTPIPHPARLTVAVGAPMSLPRHDSPPEELVQQHLDRYIAELSALFERHKAAAGYKDLELRIL</sequence>
<keyword evidence="4" id="KW-0808">Transferase</keyword>
<keyword evidence="12" id="KW-1185">Reference proteome</keyword>
<evidence type="ECO:0000256" key="7">
    <source>
        <dbReference type="ARBA" id="ARBA00022989"/>
    </source>
</evidence>
<keyword evidence="5" id="KW-0812">Transmembrane</keyword>
<dbReference type="GO" id="GO:0005789">
    <property type="term" value="C:endoplasmic reticulum membrane"/>
    <property type="evidence" value="ECO:0007669"/>
    <property type="project" value="UniProtKB-SubCell"/>
</dbReference>
<evidence type="ECO:0000256" key="2">
    <source>
        <dbReference type="ARBA" id="ARBA00005420"/>
    </source>
</evidence>
<evidence type="ECO:0000256" key="4">
    <source>
        <dbReference type="ARBA" id="ARBA00022679"/>
    </source>
</evidence>
<keyword evidence="10" id="KW-0012">Acyltransferase</keyword>
<evidence type="ECO:0000256" key="1">
    <source>
        <dbReference type="ARBA" id="ARBA00004477"/>
    </source>
</evidence>
<dbReference type="PANTHER" id="PTHR12317">
    <property type="entry name" value="DIACYLGLYCEROL O-ACYLTRANSFERASE"/>
    <property type="match status" value="1"/>
</dbReference>
<protein>
    <submittedName>
        <fullName evidence="11">Uncharacterized protein</fullName>
    </submittedName>
</protein>
<proteinExistence type="inferred from homology"/>
<reference evidence="11 12" key="1">
    <citation type="journal article" date="2013" name="BMC Genomics">
        <title>Reconstruction of the lipid metabolism for the microalga Monoraphidium neglectum from its genome sequence reveals characteristics suitable for biofuel production.</title>
        <authorList>
            <person name="Bogen C."/>
            <person name="Al-Dilaimi A."/>
            <person name="Albersmeier A."/>
            <person name="Wichmann J."/>
            <person name="Grundmann M."/>
            <person name="Rupp O."/>
            <person name="Lauersen K.J."/>
            <person name="Blifernez-Klassen O."/>
            <person name="Kalinowski J."/>
            <person name="Goesmann A."/>
            <person name="Mussgnug J.H."/>
            <person name="Kruse O."/>
        </authorList>
    </citation>
    <scope>NUCLEOTIDE SEQUENCE [LARGE SCALE GENOMIC DNA]</scope>
    <source>
        <strain evidence="11 12">SAG 48.87</strain>
    </source>
</reference>
<evidence type="ECO:0000256" key="8">
    <source>
        <dbReference type="ARBA" id="ARBA00023098"/>
    </source>
</evidence>
<dbReference type="GO" id="GO:0004144">
    <property type="term" value="F:diacylglycerol O-acyltransferase activity"/>
    <property type="evidence" value="ECO:0007669"/>
    <property type="project" value="TreeGrafter"/>
</dbReference>
<organism evidence="11 12">
    <name type="scientific">Monoraphidium neglectum</name>
    <dbReference type="NCBI Taxonomy" id="145388"/>
    <lineage>
        <taxon>Eukaryota</taxon>
        <taxon>Viridiplantae</taxon>
        <taxon>Chlorophyta</taxon>
        <taxon>core chlorophytes</taxon>
        <taxon>Chlorophyceae</taxon>
        <taxon>CS clade</taxon>
        <taxon>Sphaeropleales</taxon>
        <taxon>Selenastraceae</taxon>
        <taxon>Monoraphidium</taxon>
    </lineage>
</organism>
<evidence type="ECO:0000313" key="11">
    <source>
        <dbReference type="EMBL" id="KIY96984.1"/>
    </source>
</evidence>
<dbReference type="KEGG" id="mng:MNEG_10977"/>
<keyword evidence="3" id="KW-0444">Lipid biosynthesis</keyword>
<dbReference type="AlphaFoldDB" id="A0A0D2M012"/>
<evidence type="ECO:0000256" key="3">
    <source>
        <dbReference type="ARBA" id="ARBA00022516"/>
    </source>
</evidence>
<dbReference type="STRING" id="145388.A0A0D2M012"/>
<evidence type="ECO:0000256" key="9">
    <source>
        <dbReference type="ARBA" id="ARBA00023136"/>
    </source>
</evidence>
<keyword evidence="8" id="KW-0443">Lipid metabolism</keyword>
<name>A0A0D2M012_9CHLO</name>